<dbReference type="Proteomes" id="UP000037854">
    <property type="component" value="Unassembled WGS sequence"/>
</dbReference>
<protein>
    <recommendedName>
        <fullName evidence="3">Transposase</fullName>
    </recommendedName>
</protein>
<sequence length="66" mass="7879">MGYNFSWTVLLRFVTLGKLDMINDTVRKFIPFYLLKSESPGHNKRNSFHGALVRKLTEMSKRRYRL</sequence>
<comment type="caution">
    <text evidence="1">The sequence shown here is derived from an EMBL/GenBank/DDBJ whole genome shotgun (WGS) entry which is preliminary data.</text>
</comment>
<keyword evidence="2" id="KW-1185">Reference proteome</keyword>
<name>A0ABR5MIG6_9BACI</name>
<organism evidence="1 2">
    <name type="scientific">Oceanobacillus caeni</name>
    <dbReference type="NCBI Taxonomy" id="405946"/>
    <lineage>
        <taxon>Bacteria</taxon>
        <taxon>Bacillati</taxon>
        <taxon>Bacillota</taxon>
        <taxon>Bacilli</taxon>
        <taxon>Bacillales</taxon>
        <taxon>Bacillaceae</taxon>
        <taxon>Oceanobacillus</taxon>
    </lineage>
</organism>
<evidence type="ECO:0000313" key="2">
    <source>
        <dbReference type="Proteomes" id="UP000037854"/>
    </source>
</evidence>
<evidence type="ECO:0008006" key="3">
    <source>
        <dbReference type="Google" id="ProtNLM"/>
    </source>
</evidence>
<gene>
    <name evidence="1" type="ORF">AFL42_10520</name>
</gene>
<reference evidence="1 2" key="1">
    <citation type="submission" date="2015-07" db="EMBL/GenBank/DDBJ databases">
        <title>High-quality draft genome sequence of Oceanobacillus caeni HM6, a bacillus isolated from a human feces.</title>
        <authorList>
            <person name="Kumar J."/>
            <person name="Verma M.K."/>
            <person name="Pandey R."/>
            <person name="Bhambi M."/>
            <person name="Chauhan N."/>
        </authorList>
    </citation>
    <scope>NUCLEOTIDE SEQUENCE [LARGE SCALE GENOMIC DNA]</scope>
    <source>
        <strain evidence="1 2">HM6</strain>
    </source>
</reference>
<proteinExistence type="predicted"/>
<evidence type="ECO:0000313" key="1">
    <source>
        <dbReference type="EMBL" id="KPH74319.1"/>
    </source>
</evidence>
<dbReference type="EMBL" id="LGTK01000033">
    <property type="protein sequence ID" value="KPH74319.1"/>
    <property type="molecule type" value="Genomic_DNA"/>
</dbReference>
<accession>A0ABR5MIG6</accession>